<dbReference type="PANTHER" id="PTHR43245">
    <property type="entry name" value="BIFUNCTIONAL POLYMYXIN RESISTANCE PROTEIN ARNA"/>
    <property type="match status" value="1"/>
</dbReference>
<dbReference type="SUPFAM" id="SSF51735">
    <property type="entry name" value="NAD(P)-binding Rossmann-fold domains"/>
    <property type="match status" value="1"/>
</dbReference>
<sequence length="365" mass="40881">MTGQPTKPLVLITGAGGNLGRSIGTALSREYTVAGLDRSAASEPFPIIEAELTSGEAITAALAQIREEHGTRIASVIHLAAFFDFSGEEHPLYRKLNVEGTRLLLRALREFEVEQFLYTSTMLVHRPGRPGEVIDEDQPIDPQWAYPKSKAEAERVIEEEAGEIPVALLRLAGVYDDETMVPTLAQQIARVYERDFESHLYSGRRDAGQAMLHRDDMLDAIRRTVDRRHDLPRRTALLIGEPETIGYDALQDEIGHLVHGQEEWPVLRIPKPLAAAGAWAQEKLEPLIPDAIDKGEEPFIKPFMVRMADDHYALDISRAQTLLGWAPHHRLKDELPAMIANLKRDPPGWYRANKVTPPKEWPTPA</sequence>
<accession>A0A6I4UQX3</accession>
<reference evidence="2 3" key="1">
    <citation type="submission" date="2019-12" db="EMBL/GenBank/DDBJ databases">
        <title>Genomic-based taxomic classification of the family Erythrobacteraceae.</title>
        <authorList>
            <person name="Xu L."/>
        </authorList>
    </citation>
    <scope>NUCLEOTIDE SEQUENCE [LARGE SCALE GENOMIC DNA]</scope>
    <source>
        <strain evidence="2 3">MCCC 1K02066</strain>
    </source>
</reference>
<evidence type="ECO:0000313" key="2">
    <source>
        <dbReference type="EMBL" id="MXP41390.1"/>
    </source>
</evidence>
<proteinExistence type="predicted"/>
<dbReference type="OrthoDB" id="9814124at2"/>
<dbReference type="InterPro" id="IPR050177">
    <property type="entry name" value="Lipid_A_modif_metabolic_enz"/>
</dbReference>
<dbReference type="RefSeq" id="WP_160746242.1">
    <property type="nucleotide sequence ID" value="NZ_WTYK01000003.1"/>
</dbReference>
<organism evidence="2 3">
    <name type="scientific">Croceibacterium soli</name>
    <dbReference type="NCBI Taxonomy" id="1739690"/>
    <lineage>
        <taxon>Bacteria</taxon>
        <taxon>Pseudomonadati</taxon>
        <taxon>Pseudomonadota</taxon>
        <taxon>Alphaproteobacteria</taxon>
        <taxon>Sphingomonadales</taxon>
        <taxon>Erythrobacteraceae</taxon>
        <taxon>Croceibacterium</taxon>
    </lineage>
</organism>
<dbReference type="InterPro" id="IPR001509">
    <property type="entry name" value="Epimerase_deHydtase"/>
</dbReference>
<dbReference type="Proteomes" id="UP000469159">
    <property type="component" value="Unassembled WGS sequence"/>
</dbReference>
<evidence type="ECO:0000259" key="1">
    <source>
        <dbReference type="Pfam" id="PF01370"/>
    </source>
</evidence>
<comment type="caution">
    <text evidence="2">The sequence shown here is derived from an EMBL/GenBank/DDBJ whole genome shotgun (WGS) entry which is preliminary data.</text>
</comment>
<evidence type="ECO:0000313" key="3">
    <source>
        <dbReference type="Proteomes" id="UP000469159"/>
    </source>
</evidence>
<dbReference type="InterPro" id="IPR036291">
    <property type="entry name" value="NAD(P)-bd_dom_sf"/>
</dbReference>
<dbReference type="Gene3D" id="3.40.50.720">
    <property type="entry name" value="NAD(P)-binding Rossmann-like Domain"/>
    <property type="match status" value="1"/>
</dbReference>
<dbReference type="EMBL" id="WTYK01000003">
    <property type="protein sequence ID" value="MXP41390.1"/>
    <property type="molecule type" value="Genomic_DNA"/>
</dbReference>
<protein>
    <submittedName>
        <fullName evidence="2">NAD-dependent epimerase/dehydratase family protein</fullName>
    </submittedName>
</protein>
<dbReference type="Pfam" id="PF01370">
    <property type="entry name" value="Epimerase"/>
    <property type="match status" value="1"/>
</dbReference>
<name>A0A6I4UQX3_9SPHN</name>
<feature type="domain" description="NAD-dependent epimerase/dehydratase" evidence="1">
    <location>
        <begin position="10"/>
        <end position="231"/>
    </location>
</feature>
<keyword evidence="3" id="KW-1185">Reference proteome</keyword>
<gene>
    <name evidence="2" type="ORF">GRI75_07010</name>
</gene>
<dbReference type="AlphaFoldDB" id="A0A6I4UQX3"/>